<dbReference type="AlphaFoldDB" id="A0A7G6WWC7"/>
<protein>
    <recommendedName>
        <fullName evidence="3">Resolvase/invertase-type recombinase catalytic domain-containing protein</fullName>
    </recommendedName>
</protein>
<evidence type="ECO:0000313" key="2">
    <source>
        <dbReference type="Proteomes" id="UP000515563"/>
    </source>
</evidence>
<evidence type="ECO:0000313" key="1">
    <source>
        <dbReference type="EMBL" id="QNE18292.1"/>
    </source>
</evidence>
<dbReference type="RefSeq" id="WP_185447322.1">
    <property type="nucleotide sequence ID" value="NZ_CP043661.1"/>
</dbReference>
<evidence type="ECO:0008006" key="3">
    <source>
        <dbReference type="Google" id="ProtNLM"/>
    </source>
</evidence>
<reference evidence="1 2" key="2">
    <citation type="journal article" date="2020" name="Microbiol. Resour. Announc.">
        <title>Antarctic desert soil bacteria exhibit high novel natural product potential, evaluated through long-read genome sequencing and comparative genomics.</title>
        <authorList>
            <person name="Benaud N."/>
            <person name="Edwards R.J."/>
            <person name="Amos T.G."/>
            <person name="D'Agostino P.M."/>
            <person name="Gutierrez-Chavez C."/>
            <person name="Montgomery K."/>
            <person name="Nicetic I."/>
            <person name="Ferrari B.C."/>
        </authorList>
    </citation>
    <scope>NUCLEOTIDE SEQUENCE [LARGE SCALE GENOMIC DNA]</scope>
    <source>
        <strain evidence="1 2">SPB151</strain>
    </source>
</reference>
<keyword evidence="2" id="KW-1185">Reference proteome</keyword>
<dbReference type="Proteomes" id="UP000515563">
    <property type="component" value="Chromosome"/>
</dbReference>
<dbReference type="EMBL" id="CP043661">
    <property type="protein sequence ID" value="QNE18292.1"/>
    <property type="molecule type" value="Genomic_DNA"/>
</dbReference>
<sequence length="104" mass="11365">MADLTRPDLFGYFTVKDSLASAKAKAGCRRQLISFANREGYELKGIFTDLHSTGRARLDALVVKARRDEVKTVAVLEGTDIPQVYAEQFVEAGIVVLTVPPSPP</sequence>
<dbReference type="KEGG" id="kqi:F1D05_10805"/>
<reference evidence="2" key="1">
    <citation type="submission" date="2019-09" db="EMBL/GenBank/DDBJ databases">
        <title>Antimicrobial potential of Antarctic Bacteria.</title>
        <authorList>
            <person name="Benaud N."/>
            <person name="Edwards R.J."/>
            <person name="Ferrari B.C."/>
        </authorList>
    </citation>
    <scope>NUCLEOTIDE SEQUENCE [LARGE SCALE GENOMIC DNA]</scope>
    <source>
        <strain evidence="2">SPB151</strain>
    </source>
</reference>
<accession>A0A7G6WWC7</accession>
<proteinExistence type="predicted"/>
<name>A0A7G6WWC7_9ACTN</name>
<gene>
    <name evidence="1" type="ORF">F1D05_10805</name>
</gene>
<organism evidence="1 2">
    <name type="scientific">Kribbella qitaiheensis</name>
    <dbReference type="NCBI Taxonomy" id="1544730"/>
    <lineage>
        <taxon>Bacteria</taxon>
        <taxon>Bacillati</taxon>
        <taxon>Actinomycetota</taxon>
        <taxon>Actinomycetes</taxon>
        <taxon>Propionibacteriales</taxon>
        <taxon>Kribbellaceae</taxon>
        <taxon>Kribbella</taxon>
    </lineage>
</organism>